<keyword evidence="4 10" id="KW-0812">Transmembrane</keyword>
<keyword evidence="9 10" id="KW-1208">Phospholipid metabolism</keyword>
<feature type="transmembrane region" description="Helical" evidence="10">
    <location>
        <begin position="69"/>
        <end position="92"/>
    </location>
</feature>
<dbReference type="SMART" id="SM01207">
    <property type="entry name" value="G3P_acyltransf"/>
    <property type="match status" value="1"/>
</dbReference>
<protein>
    <recommendedName>
        <fullName evidence="10">Glycerol-3-phosphate acyltransferase</fullName>
    </recommendedName>
    <alternativeName>
        <fullName evidence="10">Acyl-PO4 G3P acyltransferase</fullName>
    </alternativeName>
    <alternativeName>
        <fullName evidence="10">Acyl-phosphate--glycerol-3-phosphate acyltransferase</fullName>
    </alternativeName>
    <alternativeName>
        <fullName evidence="10">G3P acyltransferase</fullName>
        <shortName evidence="10">GPAT</shortName>
        <ecNumber evidence="10">2.3.1.275</ecNumber>
    </alternativeName>
    <alternativeName>
        <fullName evidence="10">Lysophosphatidic acid synthase</fullName>
        <shortName evidence="10">LPA synthase</shortName>
    </alternativeName>
</protein>
<feature type="transmembrane region" description="Helical" evidence="10">
    <location>
        <begin position="129"/>
        <end position="150"/>
    </location>
</feature>
<gene>
    <name evidence="10 11" type="primary">plsY</name>
    <name evidence="11" type="ORF">SR882_02935</name>
</gene>
<evidence type="ECO:0000256" key="4">
    <source>
        <dbReference type="ARBA" id="ARBA00022692"/>
    </source>
</evidence>
<keyword evidence="8 10" id="KW-0594">Phospholipid biosynthesis</keyword>
<dbReference type="RefSeq" id="WP_322521859.1">
    <property type="nucleotide sequence ID" value="NZ_CP140153.1"/>
</dbReference>
<dbReference type="Proteomes" id="UP001327459">
    <property type="component" value="Chromosome"/>
</dbReference>
<dbReference type="InterPro" id="IPR003811">
    <property type="entry name" value="G3P_acylTferase_PlsY"/>
</dbReference>
<reference evidence="11 12" key="1">
    <citation type="submission" date="2023-11" db="EMBL/GenBank/DDBJ databases">
        <title>MicrobeMod: A computational toolkit for identifying prokaryotic methylation and restriction-modification with nanopore sequencing.</title>
        <authorList>
            <person name="Crits-Christoph A."/>
            <person name="Kang S.C."/>
            <person name="Lee H."/>
            <person name="Ostrov N."/>
        </authorList>
    </citation>
    <scope>NUCLEOTIDE SEQUENCE [LARGE SCALE GENOMIC DNA]</scope>
    <source>
        <strain evidence="11 12">ATCC 49870</strain>
    </source>
</reference>
<comment type="subunit">
    <text evidence="10">Probably interacts with PlsX.</text>
</comment>
<evidence type="ECO:0000256" key="7">
    <source>
        <dbReference type="ARBA" id="ARBA00023136"/>
    </source>
</evidence>
<evidence type="ECO:0000313" key="12">
    <source>
        <dbReference type="Proteomes" id="UP001327459"/>
    </source>
</evidence>
<evidence type="ECO:0000256" key="6">
    <source>
        <dbReference type="ARBA" id="ARBA00023098"/>
    </source>
</evidence>
<name>A0ABZ0YXH2_9GAMM</name>
<evidence type="ECO:0000256" key="1">
    <source>
        <dbReference type="ARBA" id="ARBA00022475"/>
    </source>
</evidence>
<dbReference type="EC" id="2.3.1.275" evidence="10"/>
<keyword evidence="11" id="KW-0012">Acyltransferase</keyword>
<comment type="catalytic activity">
    <reaction evidence="10">
        <text>an acyl phosphate + sn-glycerol 3-phosphate = a 1-acyl-sn-glycero-3-phosphate + phosphate</text>
        <dbReference type="Rhea" id="RHEA:34075"/>
        <dbReference type="ChEBI" id="CHEBI:43474"/>
        <dbReference type="ChEBI" id="CHEBI:57597"/>
        <dbReference type="ChEBI" id="CHEBI:57970"/>
        <dbReference type="ChEBI" id="CHEBI:59918"/>
        <dbReference type="EC" id="2.3.1.275"/>
    </reaction>
</comment>
<keyword evidence="3 10" id="KW-0808">Transferase</keyword>
<comment type="pathway">
    <text evidence="10">Lipid metabolism; phospholipid metabolism.</text>
</comment>
<evidence type="ECO:0000256" key="3">
    <source>
        <dbReference type="ARBA" id="ARBA00022679"/>
    </source>
</evidence>
<evidence type="ECO:0000256" key="2">
    <source>
        <dbReference type="ARBA" id="ARBA00022516"/>
    </source>
</evidence>
<dbReference type="PANTHER" id="PTHR30309">
    <property type="entry name" value="INNER MEMBRANE PROTEIN YGIH"/>
    <property type="match status" value="1"/>
</dbReference>
<keyword evidence="6 10" id="KW-0443">Lipid metabolism</keyword>
<keyword evidence="12" id="KW-1185">Reference proteome</keyword>
<evidence type="ECO:0000313" key="11">
    <source>
        <dbReference type="EMBL" id="WQH16872.1"/>
    </source>
</evidence>
<evidence type="ECO:0000256" key="10">
    <source>
        <dbReference type="HAMAP-Rule" id="MF_01043"/>
    </source>
</evidence>
<accession>A0ABZ0YXH2</accession>
<dbReference type="NCBIfam" id="TIGR00023">
    <property type="entry name" value="glycerol-3-phosphate 1-O-acyltransferase PlsY"/>
    <property type="match status" value="1"/>
</dbReference>
<dbReference type="HAMAP" id="MF_01043">
    <property type="entry name" value="PlsY"/>
    <property type="match status" value="1"/>
</dbReference>
<proteinExistence type="inferred from homology"/>
<keyword evidence="5 10" id="KW-1133">Transmembrane helix</keyword>
<feature type="transmembrane region" description="Helical" evidence="10">
    <location>
        <begin position="20"/>
        <end position="43"/>
    </location>
</feature>
<comment type="subcellular location">
    <subcellularLocation>
        <location evidence="10">Cell membrane</location>
        <topology evidence="10">Multi-pass membrane protein</topology>
    </subcellularLocation>
</comment>
<feature type="transmembrane region" description="Helical" evidence="10">
    <location>
        <begin position="162"/>
        <end position="194"/>
    </location>
</feature>
<dbReference type="PANTHER" id="PTHR30309:SF0">
    <property type="entry name" value="GLYCEROL-3-PHOSPHATE ACYLTRANSFERASE-RELATED"/>
    <property type="match status" value="1"/>
</dbReference>
<comment type="similarity">
    <text evidence="10">Belongs to the PlsY family.</text>
</comment>
<dbReference type="GO" id="GO:0004366">
    <property type="term" value="F:glycerol-3-phosphate O-acyltransferase activity"/>
    <property type="evidence" value="ECO:0007669"/>
    <property type="project" value="UniProtKB-EC"/>
</dbReference>
<keyword evidence="2 10" id="KW-0444">Lipid biosynthesis</keyword>
<dbReference type="Pfam" id="PF02660">
    <property type="entry name" value="G3P_acyltransf"/>
    <property type="match status" value="1"/>
</dbReference>
<keyword evidence="7 10" id="KW-0472">Membrane</keyword>
<comment type="function">
    <text evidence="10">Catalyzes the transfer of an acyl group from acyl-phosphate (acyl-PO(4)) to glycerol-3-phosphate (G3P) to form lysophosphatidic acid (LPA). This enzyme utilizes acyl-phosphate as fatty acyl donor, but not acyl-CoA or acyl-ACP.</text>
</comment>
<keyword evidence="1 10" id="KW-1003">Cell membrane</keyword>
<evidence type="ECO:0000256" key="9">
    <source>
        <dbReference type="ARBA" id="ARBA00023264"/>
    </source>
</evidence>
<organism evidence="11 12">
    <name type="scientific">Guyparkeria halophila</name>
    <dbReference type="NCBI Taxonomy" id="47960"/>
    <lineage>
        <taxon>Bacteria</taxon>
        <taxon>Pseudomonadati</taxon>
        <taxon>Pseudomonadota</taxon>
        <taxon>Gammaproteobacteria</taxon>
        <taxon>Chromatiales</taxon>
        <taxon>Thioalkalibacteraceae</taxon>
        <taxon>Guyparkeria</taxon>
    </lineage>
</organism>
<dbReference type="EMBL" id="CP140153">
    <property type="protein sequence ID" value="WQH16872.1"/>
    <property type="molecule type" value="Genomic_DNA"/>
</dbReference>
<evidence type="ECO:0000256" key="8">
    <source>
        <dbReference type="ARBA" id="ARBA00023209"/>
    </source>
</evidence>
<evidence type="ECO:0000256" key="5">
    <source>
        <dbReference type="ARBA" id="ARBA00022989"/>
    </source>
</evidence>
<feature type="transmembrane region" description="Helical" evidence="10">
    <location>
        <begin position="98"/>
        <end position="117"/>
    </location>
</feature>
<sequence length="221" mass="22773">MTPPFKPRIQQLTALDWPLLLIIAVAAYLVGSLSTGVITARLLGLPDPRSAGSGNPGATNVLRLGGKKAAIVTLVGDLLKGLAPVIVAGLAVDGASHQAAMGAAGLFAFLGHLYPVFFGFKGGKGVATAAGAILAMAPLIGLFAIVGWLSTAWATRYSSLSALFAAVVAATLATFIAPPFIALAISLMSLLLILRHHGNIRRLMRGEEPRIGEKSDSSIKE</sequence>